<dbReference type="EMBL" id="ML992533">
    <property type="protein sequence ID" value="KAF2218644.1"/>
    <property type="molecule type" value="Genomic_DNA"/>
</dbReference>
<dbReference type="InterPro" id="IPR006629">
    <property type="entry name" value="LITAF"/>
</dbReference>
<protein>
    <submittedName>
        <fullName evidence="8">LITAF-like zinc ribbon domain-containing protein</fullName>
    </submittedName>
</protein>
<keyword evidence="5" id="KW-0472">Membrane</keyword>
<keyword evidence="3" id="KW-0479">Metal-binding</keyword>
<reference evidence="9" key="1">
    <citation type="journal article" date="2020" name="Stud. Mycol.">
        <title>101 Dothideomycetes genomes: A test case for predicting lifestyles and emergence of pathogens.</title>
        <authorList>
            <person name="Haridas S."/>
            <person name="Albert R."/>
            <person name="Binder M."/>
            <person name="Bloem J."/>
            <person name="LaButti K."/>
            <person name="Salamov A."/>
            <person name="Andreopoulos B."/>
            <person name="Baker S."/>
            <person name="Barry K."/>
            <person name="Bills G."/>
            <person name="Bluhm B."/>
            <person name="Cannon C."/>
            <person name="Castanera R."/>
            <person name="Culley D."/>
            <person name="Daum C."/>
            <person name="Ezra D."/>
            <person name="Gonzalez J."/>
            <person name="Henrissat B."/>
            <person name="Kuo A."/>
            <person name="Liang C."/>
            <person name="Lipzen A."/>
            <person name="Lutzoni F."/>
            <person name="Magnuson J."/>
            <person name="Mondo S."/>
            <person name="Nolan M."/>
            <person name="Ohm R."/>
            <person name="Pangilinan J."/>
            <person name="Park H.-J."/>
            <person name="Ramirez L."/>
            <person name="Alfaro M."/>
            <person name="Sun H."/>
            <person name="Tritt A."/>
            <person name="Yoshinaga Y."/>
            <person name="Zwiers L.-H."/>
            <person name="Turgeon B."/>
            <person name="Goodwin S."/>
            <person name="Spatafora J."/>
            <person name="Crous P."/>
            <person name="Grigoriev I."/>
        </authorList>
    </citation>
    <scope>NUCLEOTIDE SEQUENCE [LARGE SCALE GENOMIC DNA]</scope>
    <source>
        <strain evidence="9">CECT 20119</strain>
    </source>
</reference>
<keyword evidence="4" id="KW-0862">Zinc</keyword>
<sequence length="256" mass="27263">MASEKILAPEQQHEQHQPHLHPEQSEASYMPSPISPNSTGIQDGPVSRGTSPTPGSIPASTAPPTAPNGHPNGHPEVHPAPPTYDAAIHERYGETEKPNGPQPGPAPTMVTPLTAIGRTETTVDCPRCQQAVKTRIERHVGQRATIWSVVICLCVGCLCAWIPCVMDDCKDVEHYCSQCNLALATVSAGGAVELSEAARKAQQTASQHPGQPGQDVRDGQQGQYAPNPQMQQQQQGQQVQQTGHVDANGRPVAELS</sequence>
<evidence type="ECO:0000313" key="9">
    <source>
        <dbReference type="Proteomes" id="UP000799538"/>
    </source>
</evidence>
<feature type="compositionally biased region" description="Basic and acidic residues" evidence="6">
    <location>
        <begin position="11"/>
        <end position="24"/>
    </location>
</feature>
<dbReference type="OrthoDB" id="5599753at2759"/>
<comment type="subcellular location">
    <subcellularLocation>
        <location evidence="1">Membrane</location>
        <topology evidence="1">Peripheral membrane protein</topology>
    </subcellularLocation>
</comment>
<proteinExistence type="inferred from homology"/>
<dbReference type="PROSITE" id="PS51837">
    <property type="entry name" value="LITAF"/>
    <property type="match status" value="1"/>
</dbReference>
<dbReference type="SMART" id="SM00714">
    <property type="entry name" value="LITAF"/>
    <property type="match status" value="1"/>
</dbReference>
<organism evidence="8 9">
    <name type="scientific">Elsinoe ampelina</name>
    <dbReference type="NCBI Taxonomy" id="302913"/>
    <lineage>
        <taxon>Eukaryota</taxon>
        <taxon>Fungi</taxon>
        <taxon>Dikarya</taxon>
        <taxon>Ascomycota</taxon>
        <taxon>Pezizomycotina</taxon>
        <taxon>Dothideomycetes</taxon>
        <taxon>Dothideomycetidae</taxon>
        <taxon>Myriangiales</taxon>
        <taxon>Elsinoaceae</taxon>
        <taxon>Elsinoe</taxon>
    </lineage>
</organism>
<feature type="region of interest" description="Disordered" evidence="6">
    <location>
        <begin position="1"/>
        <end position="83"/>
    </location>
</feature>
<dbReference type="InterPro" id="IPR037519">
    <property type="entry name" value="LITAF_fam"/>
</dbReference>
<dbReference type="PANTHER" id="PTHR23292">
    <property type="entry name" value="LIPOPOLYSACCHARIDE-INDUCED TUMOR NECROSIS FACTOR-ALPHA FACTOR"/>
    <property type="match status" value="1"/>
</dbReference>
<dbReference type="GO" id="GO:0008270">
    <property type="term" value="F:zinc ion binding"/>
    <property type="evidence" value="ECO:0007669"/>
    <property type="project" value="TreeGrafter"/>
</dbReference>
<dbReference type="PANTHER" id="PTHR23292:SF6">
    <property type="entry name" value="FI16602P1-RELATED"/>
    <property type="match status" value="1"/>
</dbReference>
<evidence type="ECO:0000256" key="5">
    <source>
        <dbReference type="ARBA" id="ARBA00023136"/>
    </source>
</evidence>
<feature type="domain" description="LITAF" evidence="7">
    <location>
        <begin position="105"/>
        <end position="188"/>
    </location>
</feature>
<evidence type="ECO:0000256" key="4">
    <source>
        <dbReference type="ARBA" id="ARBA00022833"/>
    </source>
</evidence>
<accession>A0A6A6FZ91</accession>
<feature type="compositionally biased region" description="Low complexity" evidence="6">
    <location>
        <begin position="49"/>
        <end position="69"/>
    </location>
</feature>
<evidence type="ECO:0000256" key="1">
    <source>
        <dbReference type="ARBA" id="ARBA00004170"/>
    </source>
</evidence>
<evidence type="ECO:0000256" key="3">
    <source>
        <dbReference type="ARBA" id="ARBA00022723"/>
    </source>
</evidence>
<feature type="compositionally biased region" description="Low complexity" evidence="6">
    <location>
        <begin position="220"/>
        <end position="241"/>
    </location>
</feature>
<evidence type="ECO:0000259" key="7">
    <source>
        <dbReference type="PROSITE" id="PS51837"/>
    </source>
</evidence>
<keyword evidence="9" id="KW-1185">Reference proteome</keyword>
<comment type="similarity">
    <text evidence="2">Belongs to the CDIP1/LITAF family.</text>
</comment>
<gene>
    <name evidence="8" type="ORF">BDZ85DRAFT_322996</name>
</gene>
<evidence type="ECO:0000313" key="8">
    <source>
        <dbReference type="EMBL" id="KAF2218644.1"/>
    </source>
</evidence>
<evidence type="ECO:0000256" key="2">
    <source>
        <dbReference type="ARBA" id="ARBA00005975"/>
    </source>
</evidence>
<dbReference type="GO" id="GO:0016020">
    <property type="term" value="C:membrane"/>
    <property type="evidence" value="ECO:0007669"/>
    <property type="project" value="UniProtKB-SubCell"/>
</dbReference>
<evidence type="ECO:0000256" key="6">
    <source>
        <dbReference type="SAM" id="MobiDB-lite"/>
    </source>
</evidence>
<name>A0A6A6FZ91_9PEZI</name>
<dbReference type="Proteomes" id="UP000799538">
    <property type="component" value="Unassembled WGS sequence"/>
</dbReference>
<feature type="region of interest" description="Disordered" evidence="6">
    <location>
        <begin position="198"/>
        <end position="256"/>
    </location>
</feature>
<dbReference type="Pfam" id="PF10601">
    <property type="entry name" value="zf-LITAF-like"/>
    <property type="match status" value="1"/>
</dbReference>
<dbReference type="AlphaFoldDB" id="A0A6A6FZ91"/>